<dbReference type="OrthoDB" id="5998012at2759"/>
<gene>
    <name evidence="2" type="ORF">AWC38_SpisGene4655</name>
</gene>
<protein>
    <submittedName>
        <fullName evidence="2">Uncharacterized protein</fullName>
    </submittedName>
</protein>
<organism evidence="2 3">
    <name type="scientific">Stylophora pistillata</name>
    <name type="common">Smooth cauliflower coral</name>
    <dbReference type="NCBI Taxonomy" id="50429"/>
    <lineage>
        <taxon>Eukaryota</taxon>
        <taxon>Metazoa</taxon>
        <taxon>Cnidaria</taxon>
        <taxon>Anthozoa</taxon>
        <taxon>Hexacorallia</taxon>
        <taxon>Scleractinia</taxon>
        <taxon>Astrocoeniina</taxon>
        <taxon>Pocilloporidae</taxon>
        <taxon>Stylophora</taxon>
    </lineage>
</organism>
<evidence type="ECO:0000313" key="2">
    <source>
        <dbReference type="EMBL" id="PFX30466.1"/>
    </source>
</evidence>
<reference evidence="3" key="1">
    <citation type="journal article" date="2017" name="bioRxiv">
        <title>Comparative analysis of the genomes of Stylophora pistillata and Acropora digitifera provides evidence for extensive differences between species of corals.</title>
        <authorList>
            <person name="Voolstra C.R."/>
            <person name="Li Y."/>
            <person name="Liew Y.J."/>
            <person name="Baumgarten S."/>
            <person name="Zoccola D."/>
            <person name="Flot J.-F."/>
            <person name="Tambutte S."/>
            <person name="Allemand D."/>
            <person name="Aranda M."/>
        </authorList>
    </citation>
    <scope>NUCLEOTIDE SEQUENCE [LARGE SCALE GENOMIC DNA]</scope>
</reference>
<keyword evidence="3" id="KW-1185">Reference proteome</keyword>
<sequence length="463" mass="53534">MRMIVILITTLAIVLQLTAVTQAVKQEDHFQGIEWQKLPFEYINEDKTVLGTWNEKEYVIRIQISSLELDMKLVFPKSSKDFNGPPFGNDPPNLGKILKCKELPEYPVNMTCSKYQVYKQKEPGFITQVVTMTVKNAWSPMLTTMVKAWKTCFNGIGTMVNKTWNGLKRIADLDGEMLKGIVNWFGIIWKGLMDCIGKIWNGLRGLAEWIFITVMWADECVYKGSLWAVEWYWDSTEWLTELAWNGMEWVRDQTDWLAGVAKENASWLAKKAWIGLKRWAEWAWGEAKRLADWLWTEIKRNCKPFEPGFECALETVEFLIKFYKEFVHGKLTKNGKKLKKLPGDCHQGNLTKQPNRIDQQCDKRKMSSEEVGNYFQRLGQLVAERRTRSKLGTGYQYGCDKNNCCQREEKVTVDKLYALRAYVTCGAESDCSNHLVNASLVCVCNYIKAREVGSHLAFPTRRN</sequence>
<dbReference type="AlphaFoldDB" id="A0A2B4SM81"/>
<evidence type="ECO:0000256" key="1">
    <source>
        <dbReference type="SAM" id="SignalP"/>
    </source>
</evidence>
<feature type="signal peptide" evidence="1">
    <location>
        <begin position="1"/>
        <end position="23"/>
    </location>
</feature>
<feature type="chain" id="PRO_5012586508" evidence="1">
    <location>
        <begin position="24"/>
        <end position="463"/>
    </location>
</feature>
<accession>A0A2B4SM81</accession>
<name>A0A2B4SM81_STYPI</name>
<proteinExistence type="predicted"/>
<evidence type="ECO:0000313" key="3">
    <source>
        <dbReference type="Proteomes" id="UP000225706"/>
    </source>
</evidence>
<keyword evidence="1" id="KW-0732">Signal</keyword>
<dbReference type="Proteomes" id="UP000225706">
    <property type="component" value="Unassembled WGS sequence"/>
</dbReference>
<dbReference type="EMBL" id="LSMT01000049">
    <property type="protein sequence ID" value="PFX30466.1"/>
    <property type="molecule type" value="Genomic_DNA"/>
</dbReference>
<comment type="caution">
    <text evidence="2">The sequence shown here is derived from an EMBL/GenBank/DDBJ whole genome shotgun (WGS) entry which is preliminary data.</text>
</comment>